<dbReference type="GO" id="GO:0030313">
    <property type="term" value="C:cell envelope"/>
    <property type="evidence" value="ECO:0007669"/>
    <property type="project" value="UniProtKB-SubCell"/>
</dbReference>
<dbReference type="PATRIC" id="fig|1127699.3.peg.1642"/>
<dbReference type="SUPFAM" id="SSF48230">
    <property type="entry name" value="Chondroitin AC/alginate lyase"/>
    <property type="match status" value="1"/>
</dbReference>
<dbReference type="HOGENOM" id="CLU_023844_0_0_10"/>
<evidence type="ECO:0000313" key="3">
    <source>
        <dbReference type="EMBL" id="EKX99194.1"/>
    </source>
</evidence>
<comment type="subcellular location">
    <subcellularLocation>
        <location evidence="1">Cell envelope</location>
    </subcellularLocation>
</comment>
<dbReference type="Gene3D" id="2.70.98.70">
    <property type="match status" value="1"/>
</dbReference>
<accession>L1N7F8</accession>
<keyword evidence="4" id="KW-1185">Reference proteome</keyword>
<dbReference type="InterPro" id="IPR008929">
    <property type="entry name" value="Chondroitin_lyas"/>
</dbReference>
<dbReference type="AlphaFoldDB" id="L1N7F8"/>
<feature type="domain" description="Heparinase II/III-like C-terminal" evidence="2">
    <location>
        <begin position="419"/>
        <end position="567"/>
    </location>
</feature>
<comment type="caution">
    <text evidence="3">The sequence shown here is derived from an EMBL/GenBank/DDBJ whole genome shotgun (WGS) entry which is preliminary data.</text>
</comment>
<dbReference type="Gene3D" id="1.50.10.100">
    <property type="entry name" value="Chondroitin AC/alginate lyase"/>
    <property type="match status" value="1"/>
</dbReference>
<reference evidence="3 4" key="1">
    <citation type="submission" date="2012-05" db="EMBL/GenBank/DDBJ databases">
        <authorList>
            <person name="Weinstock G."/>
            <person name="Sodergren E."/>
            <person name="Lobos E.A."/>
            <person name="Fulton L."/>
            <person name="Fulton R."/>
            <person name="Courtney L."/>
            <person name="Fronick C."/>
            <person name="O'Laughlin M."/>
            <person name="Godfrey J."/>
            <person name="Wilson R.M."/>
            <person name="Miner T."/>
            <person name="Farmer C."/>
            <person name="Delehaunty K."/>
            <person name="Cordes M."/>
            <person name="Minx P."/>
            <person name="Tomlinson C."/>
            <person name="Chen J."/>
            <person name="Wollam A."/>
            <person name="Pepin K.H."/>
            <person name="Bhonagiri V."/>
            <person name="Zhang X."/>
            <person name="Suruliraj S."/>
            <person name="Warren W."/>
            <person name="Mitreva M."/>
            <person name="Mardis E.R."/>
            <person name="Wilson R.K."/>
        </authorList>
    </citation>
    <scope>NUCLEOTIDE SEQUENCE [LARGE SCALE GENOMIC DNA]</scope>
    <source>
        <strain evidence="3 4">F0055</strain>
    </source>
</reference>
<dbReference type="EMBL" id="AMEP01000104">
    <property type="protein sequence ID" value="EKX99194.1"/>
    <property type="molecule type" value="Genomic_DNA"/>
</dbReference>
<name>L1N7F8_9BACT</name>
<evidence type="ECO:0000256" key="1">
    <source>
        <dbReference type="ARBA" id="ARBA00004196"/>
    </source>
</evidence>
<sequence length="652" mass="74415">MKEMNKVNTYAKSFLIVLCMLMVVAVKATAYEARNLLQKLATEEEIKQALVMNQKWVPYPAYTDRAGWDALLGTNKEAIIKAGQKYLDYNWEVVKATKYLEYEKSGSRTVMQDVNRRNVAAFSSMLMAELAEGKGQFIPDLINGIFFFSEMTTWAESAHLKAYQKTRRAMPDYREHILELHQGGMAQMLSWTYYFLRAEFDKVDPIVSLRLRHELQERELTPYLTRDDYWWMAFNYKEGVMVNNWNPWCNSNALLCFMLLENNRDTLARAVYRSMVSVDKFINYVKADGACEEGPSYWGHASGKLFEYLSVLSMATAGKISLFNNAQIKSMGEYIANSYIGNEWVANFADASARAVEVNTPLIYRYGMAVNSNAMKAMAAQRDKTYPTKLPGSWMDLYNGLEMLRVKPLMQAEKARFTPADFVWYPQTEFCYIRNNGNFLAAKGGFNNESHNHNDVGTFILCFDNVPVMVDAGVGTYTSKTFSKDRYTIWTMQSNYHNLPMINGVAQSFGATFKSKNAMVDQKAKSFSVDISGAYPKEAEVKSWVRAYQLKKNQLVITDRFDLNACKAPNVINFLTWGTVDTSKPGTVNIKVDNVGATLTYDAATFEVSVETIPQTDIRLSKVWGDKLYRLSLKARQQTTTGNYLYTVRRTH</sequence>
<dbReference type="InterPro" id="IPR012480">
    <property type="entry name" value="Hepar_II_III_C"/>
</dbReference>
<dbReference type="Pfam" id="PF07940">
    <property type="entry name" value="Hepar_II_III_C"/>
    <property type="match status" value="1"/>
</dbReference>
<dbReference type="STRING" id="1127699.HMPREF9151_01777"/>
<dbReference type="Proteomes" id="UP000010433">
    <property type="component" value="Unassembled WGS sequence"/>
</dbReference>
<dbReference type="GO" id="GO:0016829">
    <property type="term" value="F:lyase activity"/>
    <property type="evidence" value="ECO:0007669"/>
    <property type="project" value="InterPro"/>
</dbReference>
<dbReference type="RefSeq" id="WP_009163080.1">
    <property type="nucleotide sequence ID" value="NZ_KB291004.1"/>
</dbReference>
<organism evidence="3 4">
    <name type="scientific">Hoylesella saccharolytica F0055</name>
    <dbReference type="NCBI Taxonomy" id="1127699"/>
    <lineage>
        <taxon>Bacteria</taxon>
        <taxon>Pseudomonadati</taxon>
        <taxon>Bacteroidota</taxon>
        <taxon>Bacteroidia</taxon>
        <taxon>Bacteroidales</taxon>
        <taxon>Prevotellaceae</taxon>
        <taxon>Hoylesella</taxon>
    </lineage>
</organism>
<protein>
    <recommendedName>
        <fullName evidence="2">Heparinase II/III-like C-terminal domain-containing protein</fullName>
    </recommendedName>
</protein>
<evidence type="ECO:0000259" key="2">
    <source>
        <dbReference type="Pfam" id="PF07940"/>
    </source>
</evidence>
<evidence type="ECO:0000313" key="4">
    <source>
        <dbReference type="Proteomes" id="UP000010433"/>
    </source>
</evidence>
<proteinExistence type="predicted"/>
<gene>
    <name evidence="3" type="ORF">HMPREF9151_01777</name>
</gene>